<dbReference type="InterPro" id="IPR043452">
    <property type="entry name" value="BZIP46-like"/>
</dbReference>
<sequence>MEDVWEGINLTSLSDHNTNTNTSKGANFQDFLSSPFTNFSTIASDPSPPVTARTLSTRSEFHFDSATHKDLQLGQPHHKNGSKVEPFGNPFGNIRILPSGDMRKARLIKNRESAAYLFELKQKIKHLEEENARLRRQQLANLLLNSGKVKREESRKKKEKKSYMGFSLGSKIVVVEENPI</sequence>
<keyword evidence="3" id="KW-0539">Nucleus</keyword>
<evidence type="ECO:0000256" key="2">
    <source>
        <dbReference type="ARBA" id="ARBA00023125"/>
    </source>
</evidence>
<dbReference type="GO" id="GO:0003677">
    <property type="term" value="F:DNA binding"/>
    <property type="evidence" value="ECO:0007669"/>
    <property type="project" value="UniProtKB-KW"/>
</dbReference>
<reference evidence="4" key="1">
    <citation type="submission" date="2014-07" db="EMBL/GenBank/DDBJ databases">
        <title>Identification of a novel salt tolerance gene in wild soybean by whole-genome sequencing.</title>
        <authorList>
            <person name="Lam H.-M."/>
            <person name="Qi X."/>
            <person name="Li M.-W."/>
            <person name="Liu X."/>
            <person name="Xie M."/>
            <person name="Ni M."/>
            <person name="Xu X."/>
        </authorList>
    </citation>
    <scope>NUCLEOTIDE SEQUENCE [LARGE SCALE GENOMIC DNA]</scope>
    <source>
        <tissue evidence="4">Root</tissue>
    </source>
</reference>
<evidence type="ECO:0000256" key="3">
    <source>
        <dbReference type="ARBA" id="ARBA00023242"/>
    </source>
</evidence>
<dbReference type="AlphaFoldDB" id="A0A0B2RLU5"/>
<evidence type="ECO:0000313" key="4">
    <source>
        <dbReference type="EMBL" id="KHN35541.1"/>
    </source>
</evidence>
<dbReference type="GO" id="GO:0003700">
    <property type="term" value="F:DNA-binding transcription factor activity"/>
    <property type="evidence" value="ECO:0007669"/>
    <property type="project" value="InterPro"/>
</dbReference>
<dbReference type="PANTHER" id="PTHR22952">
    <property type="entry name" value="CAMP-RESPONSE ELEMENT BINDING PROTEIN-RELATED"/>
    <property type="match status" value="1"/>
</dbReference>
<dbReference type="PANTHER" id="PTHR22952:SF433">
    <property type="entry name" value="PROTEIN FD"/>
    <property type="match status" value="1"/>
</dbReference>
<dbReference type="Proteomes" id="UP000053555">
    <property type="component" value="Unassembled WGS sequence"/>
</dbReference>
<organism evidence="4">
    <name type="scientific">Glycine soja</name>
    <name type="common">Wild soybean</name>
    <dbReference type="NCBI Taxonomy" id="3848"/>
    <lineage>
        <taxon>Eukaryota</taxon>
        <taxon>Viridiplantae</taxon>
        <taxon>Streptophyta</taxon>
        <taxon>Embryophyta</taxon>
        <taxon>Tracheophyta</taxon>
        <taxon>Spermatophyta</taxon>
        <taxon>Magnoliopsida</taxon>
        <taxon>eudicotyledons</taxon>
        <taxon>Gunneridae</taxon>
        <taxon>Pentapetalae</taxon>
        <taxon>rosids</taxon>
        <taxon>fabids</taxon>
        <taxon>Fabales</taxon>
        <taxon>Fabaceae</taxon>
        <taxon>Papilionoideae</taxon>
        <taxon>50 kb inversion clade</taxon>
        <taxon>NPAAA clade</taxon>
        <taxon>indigoferoid/millettioid clade</taxon>
        <taxon>Phaseoleae</taxon>
        <taxon>Glycine</taxon>
        <taxon>Glycine subgen. Soja</taxon>
    </lineage>
</organism>
<comment type="subcellular location">
    <subcellularLocation>
        <location evidence="1">Nucleus</location>
    </subcellularLocation>
</comment>
<dbReference type="EMBL" id="KN648232">
    <property type="protein sequence ID" value="KHN35541.1"/>
    <property type="molecule type" value="Genomic_DNA"/>
</dbReference>
<dbReference type="GO" id="GO:0005634">
    <property type="term" value="C:nucleus"/>
    <property type="evidence" value="ECO:0007669"/>
    <property type="project" value="UniProtKB-SubCell"/>
</dbReference>
<evidence type="ECO:0000256" key="1">
    <source>
        <dbReference type="ARBA" id="ARBA00004123"/>
    </source>
</evidence>
<dbReference type="GO" id="GO:0045893">
    <property type="term" value="P:positive regulation of DNA-templated transcription"/>
    <property type="evidence" value="ECO:0007669"/>
    <property type="project" value="InterPro"/>
</dbReference>
<keyword evidence="2" id="KW-0238">DNA-binding</keyword>
<gene>
    <name evidence="4" type="ORF">glysoja_033030</name>
</gene>
<accession>A0A0B2RLU5</accession>
<name>A0A0B2RLU5_GLYSO</name>
<proteinExistence type="predicted"/>
<protein>
    <submittedName>
        <fullName evidence="4">Protein FD</fullName>
    </submittedName>
</protein>